<feature type="domain" description="Bacterial Ig-like" evidence="3">
    <location>
        <begin position="1149"/>
        <end position="1240"/>
    </location>
</feature>
<dbReference type="Pfam" id="PF25564">
    <property type="entry name" value="DUF7933"/>
    <property type="match status" value="4"/>
</dbReference>
<dbReference type="Proteomes" id="UP001382455">
    <property type="component" value="Unassembled WGS sequence"/>
</dbReference>
<feature type="domain" description="DUF7933" evidence="4">
    <location>
        <begin position="290"/>
        <end position="408"/>
    </location>
</feature>
<dbReference type="InterPro" id="IPR013517">
    <property type="entry name" value="FG-GAP"/>
</dbReference>
<dbReference type="Pfam" id="PF17963">
    <property type="entry name" value="Big_9"/>
    <property type="match status" value="1"/>
</dbReference>
<evidence type="ECO:0000259" key="3">
    <source>
        <dbReference type="Pfam" id="PF19078"/>
    </source>
</evidence>
<dbReference type="InterPro" id="IPR028994">
    <property type="entry name" value="Integrin_alpha_N"/>
</dbReference>
<feature type="signal peptide" evidence="2">
    <location>
        <begin position="1"/>
        <end position="25"/>
    </location>
</feature>
<feature type="domain" description="DUF7933" evidence="4">
    <location>
        <begin position="31"/>
        <end position="145"/>
    </location>
</feature>
<evidence type="ECO:0000313" key="5">
    <source>
        <dbReference type="EMBL" id="MEI4548483.1"/>
    </source>
</evidence>
<organism evidence="5 6">
    <name type="scientific">Pseudoalteromonas spongiae</name>
    <dbReference type="NCBI Taxonomy" id="298657"/>
    <lineage>
        <taxon>Bacteria</taxon>
        <taxon>Pseudomonadati</taxon>
        <taxon>Pseudomonadota</taxon>
        <taxon>Gammaproteobacteria</taxon>
        <taxon>Alteromonadales</taxon>
        <taxon>Pseudoalteromonadaceae</taxon>
        <taxon>Pseudoalteromonas</taxon>
    </lineage>
</organism>
<accession>A0ABU8END5</accession>
<dbReference type="PANTHER" id="PTHR34677">
    <property type="match status" value="1"/>
</dbReference>
<protein>
    <submittedName>
        <fullName evidence="5">Ig-like domain-containing protein</fullName>
    </submittedName>
</protein>
<evidence type="ECO:0000256" key="1">
    <source>
        <dbReference type="ARBA" id="ARBA00022729"/>
    </source>
</evidence>
<proteinExistence type="predicted"/>
<feature type="domain" description="DUF7933" evidence="4">
    <location>
        <begin position="824"/>
        <end position="930"/>
    </location>
</feature>
<dbReference type="InterPro" id="IPR015919">
    <property type="entry name" value="Cadherin-like_sf"/>
</dbReference>
<evidence type="ECO:0000259" key="4">
    <source>
        <dbReference type="Pfam" id="PF25564"/>
    </source>
</evidence>
<feature type="chain" id="PRO_5046394899" evidence="2">
    <location>
        <begin position="26"/>
        <end position="2429"/>
    </location>
</feature>
<comment type="caution">
    <text evidence="5">The sequence shown here is derived from an EMBL/GenBank/DDBJ whole genome shotgun (WGS) entry which is preliminary data.</text>
</comment>
<feature type="domain" description="Bacterial Ig-like" evidence="3">
    <location>
        <begin position="1445"/>
        <end position="1514"/>
    </location>
</feature>
<keyword evidence="6" id="KW-1185">Reference proteome</keyword>
<dbReference type="Pfam" id="PF13517">
    <property type="entry name" value="FG-GAP_3"/>
    <property type="match status" value="1"/>
</dbReference>
<dbReference type="SUPFAM" id="SSF69318">
    <property type="entry name" value="Integrin alpha N-terminal domain"/>
    <property type="match status" value="2"/>
</dbReference>
<evidence type="ECO:0000256" key="2">
    <source>
        <dbReference type="SAM" id="SignalP"/>
    </source>
</evidence>
<dbReference type="EMBL" id="JBAWKS010000001">
    <property type="protein sequence ID" value="MEI4548483.1"/>
    <property type="molecule type" value="Genomic_DNA"/>
</dbReference>
<dbReference type="PANTHER" id="PTHR34677:SF3">
    <property type="entry name" value="BACTERIAL IG-LIKE DOMAIN-CONTAINING PROTEIN"/>
    <property type="match status" value="1"/>
</dbReference>
<name>A0ABU8END5_9GAMM</name>
<dbReference type="Gene3D" id="2.60.40.3440">
    <property type="match status" value="1"/>
</dbReference>
<dbReference type="SUPFAM" id="SSF49313">
    <property type="entry name" value="Cadherin-like"/>
    <property type="match status" value="1"/>
</dbReference>
<feature type="domain" description="DUF7933" evidence="4">
    <location>
        <begin position="563"/>
        <end position="687"/>
    </location>
</feature>
<dbReference type="InterPro" id="IPR057693">
    <property type="entry name" value="DUF7933"/>
</dbReference>
<dbReference type="Pfam" id="PF19078">
    <property type="entry name" value="Big_12"/>
    <property type="match status" value="3"/>
</dbReference>
<gene>
    <name evidence="5" type="ORF">WAE96_02015</name>
</gene>
<dbReference type="InterPro" id="IPR044048">
    <property type="entry name" value="Big_12"/>
</dbReference>
<keyword evidence="1 2" id="KW-0732">Signal</keyword>
<sequence>MRKFNYIMKPFVLGIMALCSFNAISASVVPVFSPNTIGADSNSKLTLTLTNSSGTSERNLSFSASLPSNVVLSTPSISTTTCGASAVLSATDGGNSFSLSNGELANGASCQVTVMTTSSVVGTHTFNMPSIVIGSASSSPAATDLIIATDRPSISFSLDKSTAVVGENIRATLTFDNSLVSDLFVNLSADFQLPNGLTVSDFPDTSNDCTAFSAGTVSSPGDESFSVSALSVAANSTCSVSQNLKASKPYSGNIVSSSIIGFAGGFTSKELGFVADQIAISRPALSMNVAAPISPGESSQLQFTLINYERSQSASDIDFSVDLSATSIAGITWSATELTNVCGNGDLSGNNSGVITFSNGSLSAEESCTFSVDIHIPDASTPGAYTLNSSTVYVDGFDKGTAKADLIVVGAPVAELRFTQSGSPVSSVAAGDTVGIEFTFTDTSNSSVTDLQAILELTGPLPFPISATLPPTPNPACGAGSSVSLISLGTERQGLSLSGGSLSANSSCTFTVDIAIPDGLETSVLNYTMTSASATVSSESVLINLPSFSLNVVGAPSLNMEMPKGVLGGELSNAVFTLSHRDISPASATDISFTLDLESVLTGLTAANLPLTDICGVGSSVTGSVGDSQITVTGAQLAPDSSCNFNVALNIPSNATPGEFNATTSAVTANVGSLSVVGNAASSELVVTGLEGTLEFLSSAIPGGTVTARYTFNNVGPTDITNMFFSQLLSDIVSGTNYSGGTVNDLCGTGSSLSGTTNLVFTGGNISSGQSCTFDIEYNIPAAAAIGDYAARTGSVSYNVGSAVVTSPLLALLSIDTPIQVINEFTELSVKDSDTAILEYTLTNTGSAPLTNIAFTDNFASALSGATAVITSVNQCNGALSGTSTLSFSGGSIAVGESCTISVGVAVPDVSSQVILTTTSSTISADSNSLAVTADGVSASITVVDSALDIVTSIGSPSASKTNTGPILFPVSFTNADQVNLSSSGVLLTQTGTASASINVVDGNTSTPTVELFNIVGDGSLAIKIGQGVARNSAGNSIETPLSQVVSIDNIKPSITLSASQNGNTLNNLTPFVVNINFDSDIDALALVKSDFTLVNATASDFTINDGNNADITFTPLADGPVSISLPVNKIVDSAGNGNDAQSVGFTSDNTKPTLTITSASEFVSGAFVANIEFSEIVFNFDVNDIVTSNATLSGFTGSGSSYSVLVTPVAQGDVTLDVAADLAQDAAMNGNQVATQFNVSYDTSAPTVSITAPTVLQNSTFSVDIAFSENVIGFDISDINVTNASLSNLISTSSNYSVDVTPLSDGLVTLNIAESAATDFSGNGNTASNSVSVTADVSRPTVLLTTKDDVVVGLFDITAEFSESVSGLDVSDIDVTNASVVGITAITNSLYGIQLRPNAGGLISVRVTDGAVLDNGNNSNLASNLLEITYVDDRVDVQLSAPERVNTAFELTIDFNGAVTGFESSDISVTNGRLSDFKTLSNSRYSVTVTGVEQGEIILAVPQNVAFDEFGIGNLASLPITVLYDNSVPVPQGFTPENDGEAISIYTQFSVVFSEDVSLANGDITLVNTSDNSTFIASHKAVNGDVLEFTFNTNLAVQTQYQVILEAGLVEDAFGNRSDVFSNWFFVTGNSAPIANDDSVIVKEDNAIVINLLVNDSDAEGELDPTSIEFTQPNNGTVSINSDGNVVYTPKPNFNGDDAFNYSVADSAGVRSNLASVAITIESINDTPQFDSVAITEVIVGTNYQYDVVVSDVDNESLTVKALVKPEWLSFENLVLFGSPSNQDIGQSFDIILEVSDGELVTEQVFKIAVVESETSSLAITQAVDVTSIIANSAFVLSVDLSNSSEQAVNFDSLTVELQGVQITEVPETCSVDSLVVECKLLTPIAAKSTETFKYTLLAGEAGEFVSEAQLKFNENSLKQSTFAKVIVDESIDEVGLPIDITGVNNFALGDMNNDGTLDLIFAGNKTSAIYINLGKGKFQLGAEILSSENIFDVAISDFNGDGLNDIAFASDSNFGSGIWFNSGDLTPSSVQVVSRNTSKAVFVFDINNDAQNDLVLLDDSQVGFSVFTQPFTPVSSQIKRDGKASLSSEQQLNDLASADLNGDGLIDLVLAISNEQLQVWMQSPQGEYTKKELSFNDATKVQVIDLYDDGVVDIVALNEQGVFVFDSETGLKEQLSSVAFIDMQFLDIVGDNQAELLLLSASGDTTYFTLTNNGYELSKSVVITENAIQLAVADIDGDQDKDIITSSSNGSSEIRYNQGNGRFGLQTTDLRLTSSDSTFSGQQGDSVDFIFELSNQGLAEVSDIQLALSSTGISIDSITSEFLVCEQTAEGYVCRGATLFDVGNTETIQISVKLESVGVGSLSAELSSERVDDDLSNNSSDIMFTVTSKPVVVEPVKKKSSGSLFGLLILLIALQLIRLQSIRPGKY</sequence>
<reference evidence="5 6" key="1">
    <citation type="submission" date="2023-12" db="EMBL/GenBank/DDBJ databases">
        <title>Friends and Foes: Symbiotic and Algicidal bacterial influence on Karenia brevis blooms.</title>
        <authorList>
            <person name="Fei C."/>
            <person name="Mohamed A.R."/>
            <person name="Booker A."/>
            <person name="Arshad M."/>
            <person name="Klass S."/>
            <person name="Ahn S."/>
            <person name="Gilbert P.M."/>
            <person name="Heil C.A."/>
            <person name="Martinez J.M."/>
            <person name="Amin S.A."/>
        </authorList>
    </citation>
    <scope>NUCLEOTIDE SEQUENCE [LARGE SCALE GENOMIC DNA]</scope>
    <source>
        <strain evidence="5 6">CE15</strain>
    </source>
</reference>
<dbReference type="RefSeq" id="WP_336434431.1">
    <property type="nucleotide sequence ID" value="NZ_JBAWKS010000001.1"/>
</dbReference>
<evidence type="ECO:0000313" key="6">
    <source>
        <dbReference type="Proteomes" id="UP001382455"/>
    </source>
</evidence>
<feature type="domain" description="Bacterial Ig-like" evidence="3">
    <location>
        <begin position="1243"/>
        <end position="1334"/>
    </location>
</feature>